<dbReference type="Pfam" id="PF12464">
    <property type="entry name" value="Mac"/>
    <property type="match status" value="1"/>
</dbReference>
<feature type="domain" description="Maltose/galactoside acetyltransferase" evidence="6">
    <location>
        <begin position="4"/>
        <end position="58"/>
    </location>
</feature>
<dbReference type="Gene3D" id="2.160.10.10">
    <property type="entry name" value="Hexapeptide repeat proteins"/>
    <property type="match status" value="1"/>
</dbReference>
<comment type="caution">
    <text evidence="7">The sequence shown here is derived from an EMBL/GenBank/DDBJ whole genome shotgun (WGS) entry which is preliminary data.</text>
</comment>
<evidence type="ECO:0000259" key="6">
    <source>
        <dbReference type="SMART" id="SM01266"/>
    </source>
</evidence>
<dbReference type="AlphaFoldDB" id="A0A9D9GX20"/>
<keyword evidence="3" id="KW-0677">Repeat</keyword>
<dbReference type="InterPro" id="IPR024688">
    <property type="entry name" value="Mac_dom"/>
</dbReference>
<evidence type="ECO:0000313" key="7">
    <source>
        <dbReference type="EMBL" id="MBO8427133.1"/>
    </source>
</evidence>
<dbReference type="SUPFAM" id="SSF51161">
    <property type="entry name" value="Trimeric LpxA-like enzymes"/>
    <property type="match status" value="1"/>
</dbReference>
<evidence type="ECO:0000256" key="5">
    <source>
        <dbReference type="RuleBase" id="RU367021"/>
    </source>
</evidence>
<dbReference type="FunFam" id="2.160.10.10:FF:000008">
    <property type="entry name" value="Maltose O-acetyltransferase"/>
    <property type="match status" value="1"/>
</dbReference>
<keyword evidence="4 5" id="KW-0012">Acyltransferase</keyword>
<dbReference type="Pfam" id="PF00132">
    <property type="entry name" value="Hexapep"/>
    <property type="match status" value="1"/>
</dbReference>
<dbReference type="GO" id="GO:0008870">
    <property type="term" value="F:galactoside O-acetyltransferase activity"/>
    <property type="evidence" value="ECO:0007669"/>
    <property type="project" value="TreeGrafter"/>
</dbReference>
<dbReference type="EC" id="2.3.1.-" evidence="5"/>
<gene>
    <name evidence="7" type="ORF">IAC58_01035</name>
</gene>
<evidence type="ECO:0000256" key="4">
    <source>
        <dbReference type="ARBA" id="ARBA00023315"/>
    </source>
</evidence>
<dbReference type="InterPro" id="IPR018357">
    <property type="entry name" value="Hexapep_transf_CS"/>
</dbReference>
<dbReference type="PANTHER" id="PTHR43017:SF1">
    <property type="entry name" value="ACETYLTRANSFERASE YJL218W-RELATED"/>
    <property type="match status" value="1"/>
</dbReference>
<reference evidence="7" key="1">
    <citation type="submission" date="2020-10" db="EMBL/GenBank/DDBJ databases">
        <authorList>
            <person name="Gilroy R."/>
        </authorList>
    </citation>
    <scope>NUCLEOTIDE SEQUENCE</scope>
    <source>
        <strain evidence="7">11159</strain>
    </source>
</reference>
<evidence type="ECO:0000256" key="3">
    <source>
        <dbReference type="ARBA" id="ARBA00022737"/>
    </source>
</evidence>
<dbReference type="SMART" id="SM01266">
    <property type="entry name" value="Mac"/>
    <property type="match status" value="1"/>
</dbReference>
<proteinExistence type="inferred from homology"/>
<comment type="similarity">
    <text evidence="1 5">Belongs to the transferase hexapeptide repeat family.</text>
</comment>
<dbReference type="PANTHER" id="PTHR43017">
    <property type="entry name" value="GALACTOSIDE O-ACETYLTRANSFERASE"/>
    <property type="match status" value="1"/>
</dbReference>
<dbReference type="CDD" id="cd03357">
    <property type="entry name" value="LbH_MAT_GAT"/>
    <property type="match status" value="1"/>
</dbReference>
<evidence type="ECO:0000256" key="1">
    <source>
        <dbReference type="ARBA" id="ARBA00007274"/>
    </source>
</evidence>
<dbReference type="Proteomes" id="UP000823613">
    <property type="component" value="Unassembled WGS sequence"/>
</dbReference>
<dbReference type="EMBL" id="JADIMY010000017">
    <property type="protein sequence ID" value="MBO8427133.1"/>
    <property type="molecule type" value="Genomic_DNA"/>
</dbReference>
<dbReference type="InterPro" id="IPR011004">
    <property type="entry name" value="Trimer_LpxA-like_sf"/>
</dbReference>
<dbReference type="PROSITE" id="PS00101">
    <property type="entry name" value="HEXAPEP_TRANSFERASES"/>
    <property type="match status" value="1"/>
</dbReference>
<evidence type="ECO:0000256" key="2">
    <source>
        <dbReference type="ARBA" id="ARBA00022679"/>
    </source>
</evidence>
<name>A0A9D9GX20_9BACL</name>
<protein>
    <recommendedName>
        <fullName evidence="5">Acetyltransferase</fullName>
        <ecNumber evidence="5">2.3.1.-</ecNumber>
    </recommendedName>
</protein>
<dbReference type="InterPro" id="IPR039369">
    <property type="entry name" value="LacA-like"/>
</dbReference>
<accession>A0A9D9GX20</accession>
<evidence type="ECO:0000313" key="8">
    <source>
        <dbReference type="Proteomes" id="UP000823613"/>
    </source>
</evidence>
<sequence length="201" mass="22915">MTNKDKMLNGDLYIANDKELAKMFKVSKQFEEEYNQTSFRDDVRRKAIIKQWFGKVKNNYNIQPPIHCDYGSNIEIGENFYANYDTIFLDVCKIKIGDNVFFGPRVSVFTAWHPIDSEIRNTQYEGGSPITIGNNVWIGGGVIINPGVTIGDNVVIGSGSVVTKDLESNAIYVGNPARKLRDITVKDKEYWNKKYKEDLNK</sequence>
<dbReference type="InterPro" id="IPR001451">
    <property type="entry name" value="Hexapep"/>
</dbReference>
<keyword evidence="2 5" id="KW-0808">Transferase</keyword>
<reference evidence="7" key="2">
    <citation type="journal article" date="2021" name="PeerJ">
        <title>Extensive microbial diversity within the chicken gut microbiome revealed by metagenomics and culture.</title>
        <authorList>
            <person name="Gilroy R."/>
            <person name="Ravi A."/>
            <person name="Getino M."/>
            <person name="Pursley I."/>
            <person name="Horton D.L."/>
            <person name="Alikhan N.F."/>
            <person name="Baker D."/>
            <person name="Gharbi K."/>
            <person name="Hall N."/>
            <person name="Watson M."/>
            <person name="Adriaenssens E.M."/>
            <person name="Foster-Nyarko E."/>
            <person name="Jarju S."/>
            <person name="Secka A."/>
            <person name="Antonio M."/>
            <person name="Oren A."/>
            <person name="Chaudhuri R.R."/>
            <person name="La Ragione R."/>
            <person name="Hildebrand F."/>
            <person name="Pallen M.J."/>
        </authorList>
    </citation>
    <scope>NUCLEOTIDE SEQUENCE</scope>
    <source>
        <strain evidence="7">11159</strain>
    </source>
</reference>
<organism evidence="7 8">
    <name type="scientific">Candidatus Onthovivens merdipullorum</name>
    <dbReference type="NCBI Taxonomy" id="2840889"/>
    <lineage>
        <taxon>Bacteria</taxon>
        <taxon>Bacillati</taxon>
        <taxon>Bacillota</taxon>
        <taxon>Bacilli</taxon>
        <taxon>Bacillales</taxon>
        <taxon>Candidatus Onthovivens</taxon>
    </lineage>
</organism>